<dbReference type="GO" id="GO:0003779">
    <property type="term" value="F:actin binding"/>
    <property type="evidence" value="ECO:0007669"/>
    <property type="project" value="TreeGrafter"/>
</dbReference>
<evidence type="ECO:0008006" key="4">
    <source>
        <dbReference type="Google" id="ProtNLM"/>
    </source>
</evidence>
<feature type="region of interest" description="Disordered" evidence="1">
    <location>
        <begin position="471"/>
        <end position="551"/>
    </location>
</feature>
<dbReference type="Proteomes" id="UP000195602">
    <property type="component" value="Unassembled WGS sequence"/>
</dbReference>
<gene>
    <name evidence="2" type="ORF">A9F13_10g02178</name>
</gene>
<evidence type="ECO:0000256" key="1">
    <source>
        <dbReference type="SAM" id="MobiDB-lite"/>
    </source>
</evidence>
<name>A0AA91PYN9_CLALS</name>
<feature type="region of interest" description="Disordered" evidence="1">
    <location>
        <begin position="264"/>
        <end position="371"/>
    </location>
</feature>
<sequence length="1126" mass="121706">MSLANHDEYEDALWNNDFYSSAAGISQSSSSNHIFNLKKTVNIPNSMSSASISAGLMGAGEASNVESSASAISRTSLMKVSPSMKALESALNDRPTSVAAPPIIEEEETSDNSPGSDNHKNLEHDAVPSTTSPDKKGHYPSSSLSTMGESGYSLTDVTPKLDQPATFQTIKCLSKDFSPHLKTVSSSFPEKEVESGETKVSTGEDASERGSTVSDDKADDTLTEAHSDVPMALDKASETGSALSKPTQVAHTQYKSMLDVPQLEEPFQPQAKVSSDMSGPRPSAKNASTESLKKATTKNSMSEKPIKSSKATSTTPLSSKSQMTPRSQMSRSPHQKSLSEFHESPASATHRRSNTVSDISALANGSSKSSKRFSFRGLFKIKSKNHSLDKLRGVEEEPSKPVKITAKSYSTPNFSQLVEEAPKSKDARKSFFGMKKKSTPAFSATKLETAPASVQQEEKKVPKAVKPIAAVPPALGKPKEAPQTPVPRTPQTFESSATMESGGTPATIALNGENTIREVDDSDYYPRGFPDVSEMTIDEENLDLDPPKRLENKKYGEEVSLEPFDSYSPKIQAPLDPKQNNNIFGSPFALSYHSQASSPHETPKISVMPVFDHSKNSSKEPKAQMNVSESLVGEALFPKSLSPHEVESIVSLERSRSMKSVRSGKRSSFMNYDGSDENIIFADSSSQNVSGMKRSGSILKKSHSTSSIMSPSIDASLEAAAIFSEAQNAEAAEATEEAHTLAPPQLPAAPASDDFFENYEDLIEFTDFIDIDNLDFSSSPLQSSAIDESGDDQERDAVHAHMLDQAHAAQSAQVINTVEISEFASDANGVQNGKDVQSIQVPPPYKTNEANRASMRQEEPTIIVVDSASGSEPQTPPPQPVDDANTPNSIIKSPILDTAYRMAVNEAVARESPSTAARPISMSFRGFSGSALKNQQLHQSGSHQSFHLADSRSSDSLAVGEGFGSSDDEDDDEYDDENAYGVRPPSRDSKQGLGSSGSSANRAAQTSSKYSDLQPPQAMPFHHDRIPSVSDHSTTSSPRSFSSFISRIRKSPMASPRPTFGKKGVRFSSRIILYDTFDGEEYDRHPDVATCNQLTPMLAQQIKDELNEFKSAMVIHKDSQCNTHFF</sequence>
<evidence type="ECO:0000313" key="3">
    <source>
        <dbReference type="Proteomes" id="UP000195602"/>
    </source>
</evidence>
<dbReference type="KEGG" id="clus:A9F13_10g02178"/>
<feature type="compositionally biased region" description="Polar residues" evidence="1">
    <location>
        <begin position="140"/>
        <end position="156"/>
    </location>
</feature>
<feature type="compositionally biased region" description="Polar residues" evidence="1">
    <location>
        <begin position="934"/>
        <end position="945"/>
    </location>
</feature>
<reference evidence="2 3" key="1">
    <citation type="submission" date="2017-04" db="EMBL/GenBank/DDBJ databases">
        <title>Draft genome of the yeast Clavispora lusitaniae type strain CBS 6936.</title>
        <authorList>
            <person name="Durrens P."/>
            <person name="Klopp C."/>
            <person name="Biteau N."/>
            <person name="Fitton-Ouhabi V."/>
            <person name="Dementhon K."/>
            <person name="Accoceberry I."/>
            <person name="Sherman D.J."/>
            <person name="Noel T."/>
        </authorList>
    </citation>
    <scope>NUCLEOTIDE SEQUENCE [LARGE SCALE GENOMIC DNA]</scope>
    <source>
        <strain evidence="2 3">CBS 6936</strain>
    </source>
</reference>
<evidence type="ECO:0000313" key="2">
    <source>
        <dbReference type="EMBL" id="OVF08063.1"/>
    </source>
</evidence>
<feature type="compositionally biased region" description="Polar residues" evidence="1">
    <location>
        <begin position="489"/>
        <end position="501"/>
    </location>
</feature>
<feature type="compositionally biased region" description="Polar residues" evidence="1">
    <location>
        <begin position="309"/>
        <end position="336"/>
    </location>
</feature>
<organism evidence="2 3">
    <name type="scientific">Clavispora lusitaniae</name>
    <name type="common">Candida lusitaniae</name>
    <dbReference type="NCBI Taxonomy" id="36911"/>
    <lineage>
        <taxon>Eukaryota</taxon>
        <taxon>Fungi</taxon>
        <taxon>Dikarya</taxon>
        <taxon>Ascomycota</taxon>
        <taxon>Saccharomycotina</taxon>
        <taxon>Pichiomycetes</taxon>
        <taxon>Metschnikowiaceae</taxon>
        <taxon>Clavispora</taxon>
    </lineage>
</organism>
<feature type="region of interest" description="Disordered" evidence="1">
    <location>
        <begin position="934"/>
        <end position="1042"/>
    </location>
</feature>
<accession>A0AA91PYN9</accession>
<dbReference type="PANTHER" id="PTHR12751:SF18">
    <property type="entry name" value="PHOSPHATASE AND ACTIN REGULATOR 1"/>
    <property type="match status" value="1"/>
</dbReference>
<protein>
    <recommendedName>
        <fullName evidence="4">Protein BNI4</fullName>
    </recommendedName>
</protein>
<feature type="region of interest" description="Disordered" evidence="1">
    <location>
        <begin position="829"/>
        <end position="890"/>
    </location>
</feature>
<feature type="compositionally biased region" description="Basic and acidic residues" evidence="1">
    <location>
        <begin position="386"/>
        <end position="400"/>
    </location>
</feature>
<feature type="compositionally biased region" description="Polar residues" evidence="1">
    <location>
        <begin position="992"/>
        <end position="1011"/>
    </location>
</feature>
<feature type="compositionally biased region" description="Basic and acidic residues" evidence="1">
    <location>
        <begin position="214"/>
        <end position="227"/>
    </location>
</feature>
<dbReference type="AlphaFoldDB" id="A0AA91PYN9"/>
<feature type="region of interest" description="Disordered" evidence="1">
    <location>
        <begin position="384"/>
        <end position="408"/>
    </location>
</feature>
<dbReference type="GO" id="GO:0030036">
    <property type="term" value="P:actin cytoskeleton organization"/>
    <property type="evidence" value="ECO:0007669"/>
    <property type="project" value="TreeGrafter"/>
</dbReference>
<feature type="region of interest" description="Disordered" evidence="1">
    <location>
        <begin position="88"/>
        <end position="157"/>
    </location>
</feature>
<feature type="compositionally biased region" description="Polar residues" evidence="1">
    <location>
        <begin position="829"/>
        <end position="840"/>
    </location>
</feature>
<comment type="caution">
    <text evidence="2">The sequence shown here is derived from an EMBL/GenBank/DDBJ whole genome shotgun (WGS) entry which is preliminary data.</text>
</comment>
<feature type="compositionally biased region" description="Low complexity" evidence="1">
    <location>
        <begin position="1027"/>
        <end position="1042"/>
    </location>
</feature>
<dbReference type="PANTHER" id="PTHR12751">
    <property type="entry name" value="PHOSPHATASE AND ACTIN REGULATOR PHACTR"/>
    <property type="match status" value="1"/>
</dbReference>
<feature type="compositionally biased region" description="Basic and acidic residues" evidence="1">
    <location>
        <begin position="117"/>
        <end position="126"/>
    </location>
</feature>
<feature type="compositionally biased region" description="Acidic residues" evidence="1">
    <location>
        <begin position="966"/>
        <end position="978"/>
    </location>
</feature>
<dbReference type="EMBL" id="LYUB02000010">
    <property type="protein sequence ID" value="OVF08063.1"/>
    <property type="molecule type" value="Genomic_DNA"/>
</dbReference>
<proteinExistence type="predicted"/>
<feature type="region of interest" description="Disordered" evidence="1">
    <location>
        <begin position="181"/>
        <end position="229"/>
    </location>
</feature>